<protein>
    <recommendedName>
        <fullName evidence="3">DUF416 family protein</fullName>
    </recommendedName>
</protein>
<dbReference type="STRING" id="357804.Ping_3217"/>
<dbReference type="InterPro" id="IPR023381">
    <property type="entry name" value="YP001051499.1-like_dom_sf"/>
</dbReference>
<evidence type="ECO:0000313" key="2">
    <source>
        <dbReference type="Proteomes" id="UP000000639"/>
    </source>
</evidence>
<proteinExistence type="predicted"/>
<organism evidence="1 2">
    <name type="scientific">Psychromonas ingrahamii (strain DSM 17664 / CCUG 51855 / 37)</name>
    <dbReference type="NCBI Taxonomy" id="357804"/>
    <lineage>
        <taxon>Bacteria</taxon>
        <taxon>Pseudomonadati</taxon>
        <taxon>Pseudomonadota</taxon>
        <taxon>Gammaproteobacteria</taxon>
        <taxon>Alteromonadales</taxon>
        <taxon>Psychromonadaceae</taxon>
        <taxon>Psychromonas</taxon>
    </lineage>
</organism>
<sequence>MLLLPINEQLKNLQSWQQSVFCMALAQHSILHFHLFTEAIGSDHAQSIDTFNQLFWEKMTVKGAKINFAIQQDRFDEIIPDAREFDFYGVYPALDHCVILSCAFNSFLTESNDEAFNASQTSFATIASFMELQNGTEIDEQSLTELPLVQSELAFQKMLLKKLDHQRSPELIKSIRQFVLDLGVTNLGIALND</sequence>
<reference evidence="1 2" key="1">
    <citation type="submission" date="2007-01" db="EMBL/GenBank/DDBJ databases">
        <title>Complete sequence of Psychromonas ingrahamii 37.</title>
        <authorList>
            <consortium name="US DOE Joint Genome Institute"/>
            <person name="Copeland A."/>
            <person name="Lucas S."/>
            <person name="Lapidus A."/>
            <person name="Barry K."/>
            <person name="Detter J.C."/>
            <person name="Glavina del Rio T."/>
            <person name="Hammon N."/>
            <person name="Israni S."/>
            <person name="Dalin E."/>
            <person name="Tice H."/>
            <person name="Pitluck S."/>
            <person name="Thompson L.S."/>
            <person name="Brettin T."/>
            <person name="Bruce D."/>
            <person name="Han C."/>
            <person name="Tapia R."/>
            <person name="Schmutz J."/>
            <person name="Larimer F."/>
            <person name="Land M."/>
            <person name="Hauser L."/>
            <person name="Kyrpides N."/>
            <person name="Ivanova N."/>
            <person name="Staley J."/>
            <person name="Richardson P."/>
        </authorList>
    </citation>
    <scope>NUCLEOTIDE SEQUENCE [LARGE SCALE GENOMIC DNA]</scope>
    <source>
        <strain evidence="1 2">37</strain>
    </source>
</reference>
<dbReference type="AlphaFoldDB" id="A1SZI9"/>
<dbReference type="OrthoDB" id="9204516at2"/>
<dbReference type="eggNOG" id="COG3068">
    <property type="taxonomic scope" value="Bacteria"/>
</dbReference>
<evidence type="ECO:0000313" key="1">
    <source>
        <dbReference type="EMBL" id="ABM04904.1"/>
    </source>
</evidence>
<dbReference type="InterPro" id="IPR007338">
    <property type="entry name" value="DUF416"/>
</dbReference>
<keyword evidence="2" id="KW-1185">Reference proteome</keyword>
<dbReference type="KEGG" id="pin:Ping_3217"/>
<dbReference type="RefSeq" id="WP_011771456.1">
    <property type="nucleotide sequence ID" value="NC_008709.1"/>
</dbReference>
<dbReference type="Proteomes" id="UP000000639">
    <property type="component" value="Chromosome"/>
</dbReference>
<dbReference type="Gene3D" id="1.20.1590.10">
    <property type="entry name" value="YP_001051499.1 domain like"/>
    <property type="match status" value="1"/>
</dbReference>
<dbReference type="HOGENOM" id="CLU_096082_0_0_6"/>
<evidence type="ECO:0008006" key="3">
    <source>
        <dbReference type="Google" id="ProtNLM"/>
    </source>
</evidence>
<name>A1SZI9_PSYIN</name>
<accession>A1SZI9</accession>
<dbReference type="Pfam" id="PF04222">
    <property type="entry name" value="DUF416"/>
    <property type="match status" value="1"/>
</dbReference>
<gene>
    <name evidence="1" type="ordered locus">Ping_3217</name>
</gene>
<dbReference type="EMBL" id="CP000510">
    <property type="protein sequence ID" value="ABM04904.1"/>
    <property type="molecule type" value="Genomic_DNA"/>
</dbReference>